<dbReference type="EMBL" id="CAJJDP010000052">
    <property type="protein sequence ID" value="CAD8168821.1"/>
    <property type="molecule type" value="Genomic_DNA"/>
</dbReference>
<name>A0A8S1UVV0_PAROT</name>
<evidence type="ECO:0008006" key="4">
    <source>
        <dbReference type="Google" id="ProtNLM"/>
    </source>
</evidence>
<feature type="transmembrane region" description="Helical" evidence="1">
    <location>
        <begin position="121"/>
        <end position="139"/>
    </location>
</feature>
<dbReference type="GO" id="GO:0007131">
    <property type="term" value="P:reciprocal meiotic recombination"/>
    <property type="evidence" value="ECO:0007669"/>
    <property type="project" value="TreeGrafter"/>
</dbReference>
<dbReference type="GO" id="GO:0005634">
    <property type="term" value="C:nucleus"/>
    <property type="evidence" value="ECO:0007669"/>
    <property type="project" value="TreeGrafter"/>
</dbReference>
<keyword evidence="1" id="KW-0472">Membrane</keyword>
<accession>A0A8S1UVV0</accession>
<evidence type="ECO:0000313" key="2">
    <source>
        <dbReference type="EMBL" id="CAD8168821.1"/>
    </source>
</evidence>
<gene>
    <name evidence="2" type="ORF">POCTA_138.1.T0520195</name>
</gene>
<comment type="caution">
    <text evidence="2">The sequence shown here is derived from an EMBL/GenBank/DDBJ whole genome shotgun (WGS) entry which is preliminary data.</text>
</comment>
<dbReference type="PANTHER" id="PTHR31398">
    <property type="entry name" value="MEIOTIC NUCLEAR DIVISION PROTEIN 1 HOMOLOG"/>
    <property type="match status" value="1"/>
</dbReference>
<feature type="transmembrane region" description="Helical" evidence="1">
    <location>
        <begin position="12"/>
        <end position="29"/>
    </location>
</feature>
<proteinExistence type="predicted"/>
<dbReference type="OMA" id="MAFKLNC"/>
<protein>
    <recommendedName>
        <fullName evidence="4">Transmembrane protein</fullName>
    </recommendedName>
</protein>
<dbReference type="OrthoDB" id="294998at2759"/>
<feature type="transmembrane region" description="Helical" evidence="1">
    <location>
        <begin position="414"/>
        <end position="436"/>
    </location>
</feature>
<keyword evidence="1" id="KW-1133">Transmembrane helix</keyword>
<keyword evidence="1" id="KW-0812">Transmembrane</keyword>
<feature type="transmembrane region" description="Helical" evidence="1">
    <location>
        <begin position="79"/>
        <end position="96"/>
    </location>
</feature>
<reference evidence="2" key="1">
    <citation type="submission" date="2021-01" db="EMBL/GenBank/DDBJ databases">
        <authorList>
            <consortium name="Genoscope - CEA"/>
            <person name="William W."/>
        </authorList>
    </citation>
    <scope>NUCLEOTIDE SEQUENCE</scope>
</reference>
<keyword evidence="3" id="KW-1185">Reference proteome</keyword>
<dbReference type="PANTHER" id="PTHR31398:SF0">
    <property type="entry name" value="MEIOTIC NUCLEAR DIVISION PROTEIN 1 HOMOLOG"/>
    <property type="match status" value="1"/>
</dbReference>
<organism evidence="2 3">
    <name type="scientific">Paramecium octaurelia</name>
    <dbReference type="NCBI Taxonomy" id="43137"/>
    <lineage>
        <taxon>Eukaryota</taxon>
        <taxon>Sar</taxon>
        <taxon>Alveolata</taxon>
        <taxon>Ciliophora</taxon>
        <taxon>Intramacronucleata</taxon>
        <taxon>Oligohymenophorea</taxon>
        <taxon>Peniculida</taxon>
        <taxon>Parameciidae</taxon>
        <taxon>Paramecium</taxon>
    </lineage>
</organism>
<dbReference type="AlphaFoldDB" id="A0A8S1UVV0"/>
<sequence length="752" mass="89185">MYLYKLYNYKLVHKYVLQIIYIISIIQFLNRGLNQDKIAIISNLLWSQIINRNNLKTKPKKKYLQLTSRKKEEYDFDNLILFSIFTYLHLGTHAQIDRISKMDIFGQSITLRMNRQSSYKTVFGGCSSLILLIILILIFSSNIRSFFNKESLSATVLTEFEEIPSLSLIDDSFFLFAVQIDQDNFLSKPFYDIKIDQYHVQKFLNGSVIQIEKEIKLIPCTLDRFNKIFSQFGRDMTDQFNQFKLHDFLCFDYNQTISIQGTYSNLEFDYLKIQVQQCSNKTKCASTEELQQEIDKNGAFKIKLFPINKILNPYKPEDNYLQTFLDDSFFFRFLPSNIYKSVDLFIKEYEVTNDQSLFPFSYLEYSQFYTLDQSEIKERTEIQNNSVQSFVQIQIRKSPYKIKIFRKYLKIDELLSNLGGIQQIFIFFIGTVLTIYNRFQLLVELANKLYEFTLVSFQKEKYYQDNLDLVNQMMQYKQDKVSQQDKPRNSDIDLEIQPMHQSVINQKSKNELLKFSEQISPQSQKRSPLKKQTENVIKKKNKFIYEQEAMAFKLNCSNGLEYFQLQIQNLIQRSQPILMTFQMLINFLTCQKVFRHKKHIQLMNKAIDQITEQIDLFNILTKLNDLEKLKEVIFSQQQLLMFNFAPKPLISLDNTKEVFNRTVVEERTRSNNTKQDETSQELESLNKIHYNLQADAKMYAKIYSAYDDVLQEAENDQDQSICTSWVLKYKLSLNYRNQQTFIKIKTTPEGEG</sequence>
<dbReference type="Proteomes" id="UP000683925">
    <property type="component" value="Unassembled WGS sequence"/>
</dbReference>
<evidence type="ECO:0000256" key="1">
    <source>
        <dbReference type="SAM" id="Phobius"/>
    </source>
</evidence>
<evidence type="ECO:0000313" key="3">
    <source>
        <dbReference type="Proteomes" id="UP000683925"/>
    </source>
</evidence>